<dbReference type="STRING" id="1037660.A0A066VH35"/>
<dbReference type="SUPFAM" id="SSF53223">
    <property type="entry name" value="Aminoacid dehydrogenase-like, N-terminal domain"/>
    <property type="match status" value="1"/>
</dbReference>
<sequence>MSNLPKESEFELFYEAYSEECALSITTVLERVIQFRVVWENDKGEWQATRSCRVQHNSVLGVYKGGLRLHESVLKLLEFEQIFKNALTGLNIGAGKSGSNFSPYGKRDAERHIDVDIDVPAGDIGFSAREGGYFFGKRKKRQNEAWAWGVTDYGTWYFVEHMMTHSECDGTPFKGKKVAISGSGQVAQFAALKVIELGDTVLSLGESKGALISRDKASWQKEWIEVVVAIKSNRDELSKLGNKGGKFQWHSSVAQPWKLLKIDDNEVDGSDANEMPARGCRYVGEGDNTPCNLQVINIFEHSRIDKRRQRCWYGPGKEGNAGGVAVSGLEMTRNSARLQVTRDEVNAKLQDIMKAVFDVCAKEGAAHPTVY</sequence>
<evidence type="ECO:0000256" key="3">
    <source>
        <dbReference type="ARBA" id="ARBA00023002"/>
    </source>
</evidence>
<keyword evidence="7" id="KW-1185">Reference proteome</keyword>
<dbReference type="InterPro" id="IPR006096">
    <property type="entry name" value="Glu/Leu/Phe/Val/Trp_DH_C"/>
</dbReference>
<name>A0A066VH35_TILAU</name>
<dbReference type="Gene3D" id="1.10.285.10">
    <property type="entry name" value="Glutamate Dehydrogenase, chain A, domain 3"/>
    <property type="match status" value="1"/>
</dbReference>
<dbReference type="Gene3D" id="3.40.50.720">
    <property type="entry name" value="NAD(P)-binding Rossmann-like Domain"/>
    <property type="match status" value="1"/>
</dbReference>
<dbReference type="InterPro" id="IPR036291">
    <property type="entry name" value="NAD(P)-bd_dom_sf"/>
</dbReference>
<dbReference type="FunCoup" id="A0A066VH35">
    <property type="interactions" value="212"/>
</dbReference>
<dbReference type="InterPro" id="IPR046346">
    <property type="entry name" value="Aminoacid_DH-like_N_sf"/>
</dbReference>
<evidence type="ECO:0000256" key="1">
    <source>
        <dbReference type="ARBA" id="ARBA00006382"/>
    </source>
</evidence>
<dbReference type="InterPro" id="IPR050724">
    <property type="entry name" value="Glu_Leu_Phe_Val_DH"/>
</dbReference>
<dbReference type="RefSeq" id="XP_013241501.1">
    <property type="nucleotide sequence ID" value="XM_013386047.1"/>
</dbReference>
<dbReference type="HOGENOM" id="CLU_025763_2_0_1"/>
<accession>A0A066VH35</accession>
<reference evidence="6 7" key="1">
    <citation type="submission" date="2014-05" db="EMBL/GenBank/DDBJ databases">
        <title>Draft genome sequence of a rare smut relative, Tilletiaria anomala UBC 951.</title>
        <authorList>
            <consortium name="DOE Joint Genome Institute"/>
            <person name="Toome M."/>
            <person name="Kuo A."/>
            <person name="Henrissat B."/>
            <person name="Lipzen A."/>
            <person name="Tritt A."/>
            <person name="Yoshinaga Y."/>
            <person name="Zane M."/>
            <person name="Barry K."/>
            <person name="Grigoriev I.V."/>
            <person name="Spatafora J.W."/>
            <person name="Aimea M.C."/>
        </authorList>
    </citation>
    <scope>NUCLEOTIDE SEQUENCE [LARGE SCALE GENOMIC DNA]</scope>
    <source>
        <strain evidence="6 7">UBC 951</strain>
    </source>
</reference>
<dbReference type="EC" id="1.4.1.4" evidence="2"/>
<dbReference type="GO" id="GO:0006537">
    <property type="term" value="P:glutamate biosynthetic process"/>
    <property type="evidence" value="ECO:0007669"/>
    <property type="project" value="TreeGrafter"/>
</dbReference>
<dbReference type="GO" id="GO:0005829">
    <property type="term" value="C:cytosol"/>
    <property type="evidence" value="ECO:0007669"/>
    <property type="project" value="TreeGrafter"/>
</dbReference>
<proteinExistence type="inferred from homology"/>
<evidence type="ECO:0000313" key="7">
    <source>
        <dbReference type="Proteomes" id="UP000027361"/>
    </source>
</evidence>
<dbReference type="GO" id="GO:0004354">
    <property type="term" value="F:glutamate dehydrogenase (NADP+) activity"/>
    <property type="evidence" value="ECO:0007669"/>
    <property type="project" value="UniProtKB-EC"/>
</dbReference>
<dbReference type="Gene3D" id="3.40.50.10860">
    <property type="entry name" value="Leucine Dehydrogenase, chain A, domain 1"/>
    <property type="match status" value="1"/>
</dbReference>
<keyword evidence="3 4" id="KW-0560">Oxidoreductase</keyword>
<dbReference type="Pfam" id="PF02812">
    <property type="entry name" value="ELFV_dehydrog_N"/>
    <property type="match status" value="1"/>
</dbReference>
<dbReference type="InterPro" id="IPR006095">
    <property type="entry name" value="Glu/Leu/Phe/Val/Trp_DH"/>
</dbReference>
<evidence type="ECO:0000256" key="4">
    <source>
        <dbReference type="RuleBase" id="RU004417"/>
    </source>
</evidence>
<gene>
    <name evidence="6" type="ORF">K437DRAFT_279156</name>
</gene>
<dbReference type="Pfam" id="PF00208">
    <property type="entry name" value="ELFV_dehydrog"/>
    <property type="match status" value="1"/>
</dbReference>
<dbReference type="SUPFAM" id="SSF51735">
    <property type="entry name" value="NAD(P)-binding Rossmann-fold domains"/>
    <property type="match status" value="1"/>
</dbReference>
<dbReference type="PANTHER" id="PTHR43571">
    <property type="entry name" value="NADP-SPECIFIC GLUTAMATE DEHYDROGENASE 1-RELATED"/>
    <property type="match status" value="1"/>
</dbReference>
<dbReference type="InParanoid" id="A0A066VH35"/>
<dbReference type="InterPro" id="IPR006097">
    <property type="entry name" value="Glu/Leu/Phe/Val/Trp_DH_dimer"/>
</dbReference>
<evidence type="ECO:0000256" key="2">
    <source>
        <dbReference type="ARBA" id="ARBA00012907"/>
    </source>
</evidence>
<comment type="similarity">
    <text evidence="1 4">Belongs to the Glu/Leu/Phe/Val dehydrogenases family.</text>
</comment>
<dbReference type="PANTHER" id="PTHR43571:SF1">
    <property type="entry name" value="NADP-SPECIFIC GLUTAMATE DEHYDROGENASE 1-RELATED"/>
    <property type="match status" value="1"/>
</dbReference>
<dbReference type="AlphaFoldDB" id="A0A066VH35"/>
<evidence type="ECO:0000259" key="5">
    <source>
        <dbReference type="SMART" id="SM00839"/>
    </source>
</evidence>
<evidence type="ECO:0000313" key="6">
    <source>
        <dbReference type="EMBL" id="KDN40786.1"/>
    </source>
</evidence>
<feature type="domain" description="Glutamate/phenylalanine/leucine/valine/L-tryptophan dehydrogenase C-terminal" evidence="5">
    <location>
        <begin position="147"/>
        <end position="369"/>
    </location>
</feature>
<organism evidence="6 7">
    <name type="scientific">Tilletiaria anomala (strain ATCC 24038 / CBS 436.72 / UBC 951)</name>
    <dbReference type="NCBI Taxonomy" id="1037660"/>
    <lineage>
        <taxon>Eukaryota</taxon>
        <taxon>Fungi</taxon>
        <taxon>Dikarya</taxon>
        <taxon>Basidiomycota</taxon>
        <taxon>Ustilaginomycotina</taxon>
        <taxon>Exobasidiomycetes</taxon>
        <taxon>Georgefischeriales</taxon>
        <taxon>Tilletiariaceae</taxon>
        <taxon>Tilletiaria</taxon>
    </lineage>
</organism>
<dbReference type="PRINTS" id="PR00082">
    <property type="entry name" value="GLFDHDRGNASE"/>
</dbReference>
<dbReference type="EMBL" id="JMSN01000087">
    <property type="protein sequence ID" value="KDN40786.1"/>
    <property type="molecule type" value="Genomic_DNA"/>
</dbReference>
<dbReference type="SMART" id="SM00839">
    <property type="entry name" value="ELFV_dehydrog"/>
    <property type="match status" value="1"/>
</dbReference>
<dbReference type="Proteomes" id="UP000027361">
    <property type="component" value="Unassembled WGS sequence"/>
</dbReference>
<comment type="caution">
    <text evidence="6">The sequence shown here is derived from an EMBL/GenBank/DDBJ whole genome shotgun (WGS) entry which is preliminary data.</text>
</comment>
<dbReference type="OrthoDB" id="6718861at2759"/>
<protein>
    <recommendedName>
        <fullName evidence="2">glutamate dehydrogenase (NADP(+))</fullName>
        <ecNumber evidence="2">1.4.1.4</ecNumber>
    </recommendedName>
</protein>
<dbReference type="GeneID" id="25266885"/>
<dbReference type="OMA" id="MIMGWMM"/>